<comment type="caution">
    <text evidence="4">The sequence shown here is derived from an EMBL/GenBank/DDBJ whole genome shotgun (WGS) entry which is preliminary data.</text>
</comment>
<dbReference type="InterPro" id="IPR018225">
    <property type="entry name" value="Transaldolase_AS"/>
</dbReference>
<dbReference type="PROSITE" id="PS01054">
    <property type="entry name" value="TRANSALDOLASE_1"/>
    <property type="match status" value="1"/>
</dbReference>
<dbReference type="Proteomes" id="UP000017820">
    <property type="component" value="Unassembled WGS sequence"/>
</dbReference>
<dbReference type="SMART" id="SM00634">
    <property type="entry name" value="BID_1"/>
    <property type="match status" value="5"/>
</dbReference>
<feature type="domain" description="Big-1" evidence="3">
    <location>
        <begin position="44"/>
        <end position="132"/>
    </location>
</feature>
<dbReference type="SUPFAM" id="SSF49373">
    <property type="entry name" value="Invasin/intimin cell-adhesion fragments"/>
    <property type="match status" value="7"/>
</dbReference>
<accession>V4HWQ1</accession>
<organism evidence="4 5">
    <name type="scientific">Pseudoalteromonas luteoviolacea (strain 2ta16)</name>
    <dbReference type="NCBI Taxonomy" id="1353533"/>
    <lineage>
        <taxon>Bacteria</taxon>
        <taxon>Pseudomonadati</taxon>
        <taxon>Pseudomonadota</taxon>
        <taxon>Gammaproteobacteria</taxon>
        <taxon>Alteromonadales</taxon>
        <taxon>Pseudoalteromonadaceae</taxon>
        <taxon>Pseudoalteromonas</taxon>
    </lineage>
</organism>
<comment type="similarity">
    <text evidence="1">Belongs to the intimin/invasin family.</text>
</comment>
<feature type="domain" description="Big-1" evidence="3">
    <location>
        <begin position="699"/>
        <end position="791"/>
    </location>
</feature>
<dbReference type="Gene3D" id="2.60.40.10">
    <property type="entry name" value="Immunoglobulins"/>
    <property type="match status" value="5"/>
</dbReference>
<evidence type="ECO:0000259" key="3">
    <source>
        <dbReference type="SMART" id="SM00634"/>
    </source>
</evidence>
<feature type="domain" description="Big-1" evidence="3">
    <location>
        <begin position="805"/>
        <end position="901"/>
    </location>
</feature>
<dbReference type="PROSITE" id="PS51257">
    <property type="entry name" value="PROKAR_LIPOPROTEIN"/>
    <property type="match status" value="1"/>
</dbReference>
<feature type="domain" description="Big-1" evidence="3">
    <location>
        <begin position="146"/>
        <end position="240"/>
    </location>
</feature>
<feature type="signal peptide" evidence="2">
    <location>
        <begin position="1"/>
        <end position="20"/>
    </location>
</feature>
<reference evidence="5" key="1">
    <citation type="journal article" date="2014" name="Nat. Chem. Biol.">
        <title>Biosynthesis of polybrominated aromatic organic compounds by marine bacteria.</title>
        <authorList>
            <person name="Agarwal V."/>
            <person name="El Gamal A.A."/>
            <person name="Yamanaka K."/>
            <person name="Poth D."/>
            <person name="Kersten R.D."/>
            <person name="Schorn M."/>
            <person name="Allen E.E."/>
            <person name="Moore B.S."/>
        </authorList>
    </citation>
    <scope>NUCLEOTIDE SEQUENCE [LARGE SCALE GENOMIC DNA]</scope>
    <source>
        <strain evidence="5">2ta16</strain>
    </source>
</reference>
<feature type="domain" description="Big-1" evidence="3">
    <location>
        <begin position="472"/>
        <end position="567"/>
    </location>
</feature>
<name>V4HWQ1_PSEL2</name>
<dbReference type="PATRIC" id="fig|1353533.3.peg.1420"/>
<evidence type="ECO:0000313" key="5">
    <source>
        <dbReference type="Proteomes" id="UP000017820"/>
    </source>
</evidence>
<evidence type="ECO:0000313" key="4">
    <source>
        <dbReference type="EMBL" id="ESP94238.1"/>
    </source>
</evidence>
<dbReference type="InterPro" id="IPR008964">
    <property type="entry name" value="Invasin/intimin_cell_adhesion"/>
</dbReference>
<evidence type="ECO:0000256" key="1">
    <source>
        <dbReference type="ARBA" id="ARBA00010116"/>
    </source>
</evidence>
<feature type="chain" id="PRO_5004719233" evidence="2">
    <location>
        <begin position="21"/>
        <end position="1734"/>
    </location>
</feature>
<dbReference type="EMBL" id="AUSV01000020">
    <property type="protein sequence ID" value="ESP94238.1"/>
    <property type="molecule type" value="Genomic_DNA"/>
</dbReference>
<sequence length="1734" mass="181483">MFSMRWFSTIFMIFLLTACGGGGSIEKDTSGDGGNDTDEYAIALSLNSQSGSSELSVSNPIQVQAKVTKDGQAQADRLVKFVGDEFSEFNGSTSALTNSEGIATVGIVANNNQGAGTITASFDVNSETLTKSIEYAAMGDGGTQIALTITDVNGNEVDTDNRLGGENPATVMATLTSNGTPLTGQILTFTFDELISTASNGKIVTDANGQASFQINATRQTGAGSIVVTYGDITNSTNFVSDGYEFFGLQVYALSVVGLDQQGNETNDLSFSSPIAVRATLTLNGKPLANEPLVFTVNKALIGSATNVLKTDEQGVVTFNLIDNNESGVGQLNVTYETPGTEIEDVSSSISFESEGDGGLQMQVQITDPQGNAISEQNPLDTGKNGSVSINLLDNGQPLSGAIVSVNAGTKGITLPSDGRVETNSSGQATLALIPNMESGVDTLTVTYTTETETVTNTVNYHSNGDEFFGQQTYELAIVGETAAGASSNQLSFATPLTVKATLTLNGSPVSGQNVNFSVDDKGLLASSVVETGTDGVAPVILTENNVDGAGVVTATYTTEDNQVISKSFSFISAGDGGLQMVLTVTDKENGNPISQSNPLSGTTKGSVEVTLSNNGILVSNAIVNVSTGGKAATVPSDGQAATQANGKASLELVANNEDGVGQLSATYTDPMTSETVTQQYIYYTEGDPDFGDSAFELSIVARNASGTETNELSGNSELTLSATLLQNGSAFENQQIQFTVNAFGTLDPQSGSVLTNASGIATIQLKDNSVKGAGRVTATFTASNGEEVSRNFNFNSQGDGGLLLIIESIKDGNGAVINEGNLLTKDNRAEVTAVLTEDGSPVQGALVTFSVDEVATMSPENGRAVTDSQGKASIDLFVTTVSGVGEVTAQYEGITTNPAVFNSKGDAVVIDGNYSFDIRLLVNCAPDWDAIRNDTSNPVDPSDCTEVTSVDSSVIPELFIQLGKVTSAGESVENQIIDVSTDKGQVLPSSGKVLTDVNGIAILKLQPGDSDGAGTISVSFDGEDASENFSVGIQQLYLQLSADLPASTNPDQPLPELDAGDSFIVTASVYTDEALTNLYQQPVDIGFSTICASQQPAGTLATIDSPVRTQAGVATSTYRASGCNGNDTITASISAADPVNYAFYVNTAPVQSLKFISASNRFIGLPPATGSVAVTSTITFQLIDTDDNPLRQKQIEFRFADLTGEASLNTYKGNTDNDGEAKTLIEGGVVPGGLVVEACYLPDETIAQAALTNLFPTCWQSKIDQCTADPSLEFCELPAGITGYTLIPANDQINAVSSGVVLSSGVPDQDSFDAAPETYILNTQNYVGITTTINVFFGDQFNQLSKDDLVANVQAEAGVVGNIDGTGGDESYQCFADKGRCQVQWRSQGELPFTADKWRNKISDVCDTYQGQPVPCIGAFPATFTENIDGVDVTRTVVRGARVTVLATAKGQENFHDKPSTDTIPRKNGLFDIGEFQPLNDDLPEAFIDFNSNNQFDAVDCDPSNGEANDPCEPTLSNGGHNEFYLDANNNGRYDGLPADPTTGIYNGLLCGQTAEEAGQCSKDLVDIRKQFEIVASSDVVYARFVVAKSHIGGADCENTDPDVPVSGLFGLEATENDAYCDVNRIVLGTEANQTEEVTVEIYYSDLYGNSLPEGTTVSISTQNGSITVQELTGTIFASGGFERGRAVVLVTPENAANNISSGNLIVTFTIPDPNNPGESIERTKTLTIQDNG</sequence>
<dbReference type="GO" id="GO:0005975">
    <property type="term" value="P:carbohydrate metabolic process"/>
    <property type="evidence" value="ECO:0007669"/>
    <property type="project" value="InterPro"/>
</dbReference>
<dbReference type="InterPro" id="IPR013783">
    <property type="entry name" value="Ig-like_fold"/>
</dbReference>
<keyword evidence="2" id="KW-0732">Signal</keyword>
<proteinExistence type="inferred from homology"/>
<evidence type="ECO:0000256" key="2">
    <source>
        <dbReference type="SAM" id="SignalP"/>
    </source>
</evidence>
<gene>
    <name evidence="4" type="ORF">PL2TA16_02375</name>
</gene>
<protein>
    <submittedName>
        <fullName evidence="4">Bacterial Ig-like domain (Group 1)</fullName>
    </submittedName>
</protein>
<dbReference type="InterPro" id="IPR003344">
    <property type="entry name" value="Big_1_dom"/>
</dbReference>